<dbReference type="SMART" id="SM00342">
    <property type="entry name" value="HTH_ARAC"/>
    <property type="match status" value="1"/>
</dbReference>
<proteinExistence type="predicted"/>
<organism evidence="5 6">
    <name type="scientific">Cytobacillus horneckiae</name>
    <dbReference type="NCBI Taxonomy" id="549687"/>
    <lineage>
        <taxon>Bacteria</taxon>
        <taxon>Bacillati</taxon>
        <taxon>Bacillota</taxon>
        <taxon>Bacilli</taxon>
        <taxon>Bacillales</taxon>
        <taxon>Bacillaceae</taxon>
        <taxon>Cytobacillus</taxon>
    </lineage>
</organism>
<dbReference type="EMBL" id="PISD01000073">
    <property type="protein sequence ID" value="PKG26300.1"/>
    <property type="molecule type" value="Genomic_DNA"/>
</dbReference>
<evidence type="ECO:0000256" key="3">
    <source>
        <dbReference type="ARBA" id="ARBA00023163"/>
    </source>
</evidence>
<keyword evidence="6" id="KW-1185">Reference proteome</keyword>
<dbReference type="Gene3D" id="2.60.120.260">
    <property type="entry name" value="Galactose-binding domain-like"/>
    <property type="match status" value="1"/>
</dbReference>
<evidence type="ECO:0000313" key="5">
    <source>
        <dbReference type="EMBL" id="PKG26300.1"/>
    </source>
</evidence>
<evidence type="ECO:0000259" key="4">
    <source>
        <dbReference type="PROSITE" id="PS01124"/>
    </source>
</evidence>
<dbReference type="Pfam" id="PF12833">
    <property type="entry name" value="HTH_18"/>
    <property type="match status" value="1"/>
</dbReference>
<sequence>MEYSPIIRQVLVYIENNLQNELNLEVISKEFGYSKFHFSRIFKNELRKNLAEYIRMRRVSTIASLLLNTDEKILDIAYYFHFNSQEALTRAFKELYHLPPGQYRKLMKNINYKEEEKTMEKTQEIKGWFISGSHPFNYEMGLDKETFHSGRAAGYLKSISVSDYSEFAIMMQECKADSFLGKRVRLTSFIKSKNVQNHCAMWMRVDDSSEDVLQFDNMHDRPIKGNTEWNVYSIVLDVPENSKTISFGILLLGIGTVWADNFEFEIVDESVPTTNFVPKSELLAEPTNLSFEDE</sequence>
<keyword evidence="2" id="KW-0238">DNA-binding</keyword>
<evidence type="ECO:0000256" key="2">
    <source>
        <dbReference type="ARBA" id="ARBA00023125"/>
    </source>
</evidence>
<dbReference type="Gene3D" id="1.10.10.60">
    <property type="entry name" value="Homeodomain-like"/>
    <property type="match status" value="2"/>
</dbReference>
<feature type="domain" description="HTH araC/xylS-type" evidence="4">
    <location>
        <begin position="8"/>
        <end position="106"/>
    </location>
</feature>
<dbReference type="PROSITE" id="PS01124">
    <property type="entry name" value="HTH_ARAC_FAMILY_2"/>
    <property type="match status" value="1"/>
</dbReference>
<dbReference type="InterPro" id="IPR050959">
    <property type="entry name" value="MarA-like"/>
</dbReference>
<dbReference type="GO" id="GO:0003700">
    <property type="term" value="F:DNA-binding transcription factor activity"/>
    <property type="evidence" value="ECO:0007669"/>
    <property type="project" value="InterPro"/>
</dbReference>
<dbReference type="PANTHER" id="PTHR47504">
    <property type="entry name" value="RIGHT ORIGIN-BINDING PROTEIN"/>
    <property type="match status" value="1"/>
</dbReference>
<dbReference type="GO" id="GO:0043565">
    <property type="term" value="F:sequence-specific DNA binding"/>
    <property type="evidence" value="ECO:0007669"/>
    <property type="project" value="InterPro"/>
</dbReference>
<dbReference type="AlphaFoldDB" id="A0A2N0Z9Y0"/>
<dbReference type="SUPFAM" id="SSF46689">
    <property type="entry name" value="Homeodomain-like"/>
    <property type="match status" value="2"/>
</dbReference>
<protein>
    <submittedName>
        <fullName evidence="5">AraC family transcriptional regulator</fullName>
    </submittedName>
</protein>
<dbReference type="RefSeq" id="WP_066201923.1">
    <property type="nucleotide sequence ID" value="NZ_JARMMB010000035.1"/>
</dbReference>
<evidence type="ECO:0000313" key="6">
    <source>
        <dbReference type="Proteomes" id="UP000233343"/>
    </source>
</evidence>
<dbReference type="Proteomes" id="UP000233343">
    <property type="component" value="Unassembled WGS sequence"/>
</dbReference>
<dbReference type="InterPro" id="IPR018060">
    <property type="entry name" value="HTH_AraC"/>
</dbReference>
<dbReference type="InterPro" id="IPR009057">
    <property type="entry name" value="Homeodomain-like_sf"/>
</dbReference>
<gene>
    <name evidence="5" type="ORF">CWS20_24775</name>
</gene>
<accession>A0A2N0Z9Y0</accession>
<comment type="caution">
    <text evidence="5">The sequence shown here is derived from an EMBL/GenBank/DDBJ whole genome shotgun (WGS) entry which is preliminary data.</text>
</comment>
<name>A0A2N0Z9Y0_9BACI</name>
<dbReference type="PANTHER" id="PTHR47504:SF6">
    <property type="entry name" value="ARAC-FAMILY TRANSCRIPTIONAL REGULATOR"/>
    <property type="match status" value="1"/>
</dbReference>
<keyword evidence="3" id="KW-0804">Transcription</keyword>
<reference evidence="5 6" key="1">
    <citation type="journal article" date="2010" name="Int. J. Syst. Evol. Microbiol.">
        <title>Bacillus horneckiae sp. nov., isolated from a spacecraft-assembly clean room.</title>
        <authorList>
            <person name="Vaishampayan P."/>
            <person name="Probst A."/>
            <person name="Krishnamurthi S."/>
            <person name="Ghosh S."/>
            <person name="Osman S."/>
            <person name="McDowall A."/>
            <person name="Ruckmani A."/>
            <person name="Mayilraj S."/>
            <person name="Venkateswaran K."/>
        </authorList>
    </citation>
    <scope>NUCLEOTIDE SEQUENCE [LARGE SCALE GENOMIC DNA]</scope>
    <source>
        <strain evidence="6">1PO1SC</strain>
    </source>
</reference>
<keyword evidence="1" id="KW-0805">Transcription regulation</keyword>
<evidence type="ECO:0000256" key="1">
    <source>
        <dbReference type="ARBA" id="ARBA00023015"/>
    </source>
</evidence>